<keyword evidence="3" id="KW-1185">Reference proteome</keyword>
<feature type="region of interest" description="Disordered" evidence="1">
    <location>
        <begin position="1"/>
        <end position="20"/>
    </location>
</feature>
<sequence>MRGSDRRTGITCPPDDNGDGTRAPCPFCGCRRYIEDAVAVDPEVHTPHQCLRCGRWFDGKRPVCPRCGSPGECIGVVNAAERGIYTQYRCCECSHGFMVRTDGGEDARRS</sequence>
<evidence type="ECO:0000256" key="1">
    <source>
        <dbReference type="SAM" id="MobiDB-lite"/>
    </source>
</evidence>
<comment type="caution">
    <text evidence="2">The sequence shown here is derived from an EMBL/GenBank/DDBJ whole genome shotgun (WGS) entry which is preliminary data.</text>
</comment>
<evidence type="ECO:0000313" key="3">
    <source>
        <dbReference type="Proteomes" id="UP001065682"/>
    </source>
</evidence>
<reference evidence="2" key="1">
    <citation type="submission" date="2019-06" db="EMBL/GenBank/DDBJ databases">
        <title>Methanoculleus strain from Tamsui River, Taipei, Taiwan.</title>
        <authorList>
            <person name="You Y.-T."/>
            <person name="Chen S.-C."/>
            <person name="Lai S.-J."/>
            <person name="Lee Y.-C."/>
            <person name="Lai M.-C."/>
        </authorList>
    </citation>
    <scope>NUCLEOTIDE SEQUENCE</scope>
    <source>
        <strain evidence="2">Afa-1</strain>
    </source>
</reference>
<name>A0A9E4ZJD3_9EURY</name>
<protein>
    <submittedName>
        <fullName evidence="2">Uncharacterized protein</fullName>
    </submittedName>
</protein>
<proteinExistence type="predicted"/>
<accession>A0A9E4ZJD3</accession>
<dbReference type="Proteomes" id="UP001065682">
    <property type="component" value="Unassembled WGS sequence"/>
</dbReference>
<evidence type="ECO:0000313" key="2">
    <source>
        <dbReference type="EMBL" id="MCT8336544.1"/>
    </source>
</evidence>
<organism evidence="2 3">
    <name type="scientific">Methanoculleus formosensis</name>
    <dbReference type="NCBI Taxonomy" id="2590886"/>
    <lineage>
        <taxon>Archaea</taxon>
        <taxon>Methanobacteriati</taxon>
        <taxon>Methanobacteriota</taxon>
        <taxon>Stenosarchaea group</taxon>
        <taxon>Methanomicrobia</taxon>
        <taxon>Methanomicrobiales</taxon>
        <taxon>Methanomicrobiaceae</taxon>
        <taxon>Methanoculleus</taxon>
    </lineage>
</organism>
<dbReference type="EMBL" id="VHLL01000001">
    <property type="protein sequence ID" value="MCT8336544.1"/>
    <property type="molecule type" value="Genomic_DNA"/>
</dbReference>
<dbReference type="AlphaFoldDB" id="A0A9E4ZJD3"/>
<gene>
    <name evidence="2" type="ORF">FKB36_03285</name>
</gene>